<dbReference type="PANTHER" id="PTHR19432">
    <property type="entry name" value="SUGAR TRANSPORTER"/>
    <property type="match status" value="1"/>
</dbReference>
<reference evidence="8 9" key="1">
    <citation type="submission" date="2024-01" db="EMBL/GenBank/DDBJ databases">
        <authorList>
            <person name="Botero Cardona J."/>
        </authorList>
    </citation>
    <scope>NUCLEOTIDE SEQUENCE [LARGE SCALE GENOMIC DNA]</scope>
    <source>
        <strain evidence="8 9">LMG 33000</strain>
    </source>
</reference>
<keyword evidence="9" id="KW-1185">Reference proteome</keyword>
<feature type="transmembrane region" description="Helical" evidence="6">
    <location>
        <begin position="259"/>
        <end position="285"/>
    </location>
</feature>
<dbReference type="RefSeq" id="WP_349642022.1">
    <property type="nucleotide sequence ID" value="NZ_CAWVOH010000002.1"/>
</dbReference>
<dbReference type="InterPro" id="IPR020846">
    <property type="entry name" value="MFS_dom"/>
</dbReference>
<dbReference type="Gene3D" id="1.20.1250.20">
    <property type="entry name" value="MFS general substrate transporter like domains"/>
    <property type="match status" value="1"/>
</dbReference>
<gene>
    <name evidence="8" type="ORF">R54876_GBNLAHCA_01043</name>
</gene>
<evidence type="ECO:0000256" key="6">
    <source>
        <dbReference type="SAM" id="Phobius"/>
    </source>
</evidence>
<organism evidence="8 9">
    <name type="scientific">Eupransor demetentiae</name>
    <dbReference type="NCBI Taxonomy" id="3109584"/>
    <lineage>
        <taxon>Bacteria</taxon>
        <taxon>Bacillati</taxon>
        <taxon>Bacillota</taxon>
        <taxon>Bacilli</taxon>
        <taxon>Lactobacillales</taxon>
        <taxon>Lactobacillaceae</taxon>
        <taxon>Eupransor</taxon>
    </lineage>
</organism>
<dbReference type="SUPFAM" id="SSF103473">
    <property type="entry name" value="MFS general substrate transporter"/>
    <property type="match status" value="1"/>
</dbReference>
<comment type="caution">
    <text evidence="8">The sequence shown here is derived from an EMBL/GenBank/DDBJ whole genome shotgun (WGS) entry which is preliminary data.</text>
</comment>
<dbReference type="EMBL" id="CAWVOH010000002">
    <property type="protein sequence ID" value="CAK8054474.1"/>
    <property type="molecule type" value="Genomic_DNA"/>
</dbReference>
<feature type="transmembrane region" description="Helical" evidence="6">
    <location>
        <begin position="291"/>
        <end position="310"/>
    </location>
</feature>
<evidence type="ECO:0000256" key="4">
    <source>
        <dbReference type="ARBA" id="ARBA00022989"/>
    </source>
</evidence>
<dbReference type="PANTHER" id="PTHR19432:SF35">
    <property type="entry name" value="SOLUTE CARRIER FAMILY 45 MEMBER 3 ISOFORM X1"/>
    <property type="match status" value="1"/>
</dbReference>
<keyword evidence="2" id="KW-0813">Transport</keyword>
<dbReference type="PROSITE" id="PS50850">
    <property type="entry name" value="MFS"/>
    <property type="match status" value="1"/>
</dbReference>
<evidence type="ECO:0000259" key="7">
    <source>
        <dbReference type="PROSITE" id="PS50850"/>
    </source>
</evidence>
<evidence type="ECO:0000313" key="8">
    <source>
        <dbReference type="EMBL" id="CAK8054474.1"/>
    </source>
</evidence>
<evidence type="ECO:0000256" key="3">
    <source>
        <dbReference type="ARBA" id="ARBA00022692"/>
    </source>
</evidence>
<dbReference type="Pfam" id="PF07690">
    <property type="entry name" value="MFS_1"/>
    <property type="match status" value="1"/>
</dbReference>
<comment type="subcellular location">
    <subcellularLocation>
        <location evidence="1">Cell membrane</location>
        <topology evidence="1">Multi-pass membrane protein</topology>
    </subcellularLocation>
</comment>
<sequence>MIASNICAQPYKMLVGDLVSDEQRGQAFSIQSLLMNGGTVLATITPFVMTSIGISNTAKAGVVPDTVKYAFYFAAAAIALCSIVTIWQIDELSPAEFKALHGQAAAEETPRKSMWQLTKESARIFWLVGLVQFFAFFAFSYLWVYGAGAMAKNIYNAVDANSAGYQAGGNLFGIYSAFYALVIVFVTILLSRLPRKYYRLAWTITLFIAGAGFVLIFLAHDLVWMTVAFVLVGVGWSGTNIYPVTFITDAAPKDYMGTYIGLMNIQVCIPQIAASILSVIFLPMFHGSMPAMIFLAAFVLFAAGLASLLISDTDV</sequence>
<feature type="transmembrane region" description="Helical" evidence="6">
    <location>
        <begin position="69"/>
        <end position="89"/>
    </location>
</feature>
<evidence type="ECO:0000313" key="9">
    <source>
        <dbReference type="Proteomes" id="UP001314241"/>
    </source>
</evidence>
<keyword evidence="3 6" id="KW-0812">Transmembrane</keyword>
<feature type="transmembrane region" description="Helical" evidence="6">
    <location>
        <begin position="172"/>
        <end position="190"/>
    </location>
</feature>
<feature type="transmembrane region" description="Helical" evidence="6">
    <location>
        <begin position="124"/>
        <end position="144"/>
    </location>
</feature>
<feature type="transmembrane region" description="Helical" evidence="6">
    <location>
        <begin position="197"/>
        <end position="218"/>
    </location>
</feature>
<dbReference type="InterPro" id="IPR036259">
    <property type="entry name" value="MFS_trans_sf"/>
</dbReference>
<evidence type="ECO:0000256" key="5">
    <source>
        <dbReference type="ARBA" id="ARBA00023136"/>
    </source>
</evidence>
<keyword evidence="4 6" id="KW-1133">Transmembrane helix</keyword>
<evidence type="ECO:0000256" key="1">
    <source>
        <dbReference type="ARBA" id="ARBA00004651"/>
    </source>
</evidence>
<feature type="domain" description="Major facilitator superfamily (MFS) profile" evidence="7">
    <location>
        <begin position="124"/>
        <end position="315"/>
    </location>
</feature>
<dbReference type="InterPro" id="IPR011701">
    <property type="entry name" value="MFS"/>
</dbReference>
<feature type="transmembrane region" description="Helical" evidence="6">
    <location>
        <begin position="224"/>
        <end position="247"/>
    </location>
</feature>
<accession>A0ABP0EQD3</accession>
<protein>
    <submittedName>
        <fullName evidence="8">Na+/melibiose symporter or related transporter (MelB)</fullName>
    </submittedName>
</protein>
<feature type="transmembrane region" description="Helical" evidence="6">
    <location>
        <begin position="33"/>
        <end position="54"/>
    </location>
</feature>
<name>A0ABP0EQD3_9LACO</name>
<evidence type="ECO:0000256" key="2">
    <source>
        <dbReference type="ARBA" id="ARBA00022448"/>
    </source>
</evidence>
<proteinExistence type="predicted"/>
<dbReference type="Proteomes" id="UP001314241">
    <property type="component" value="Unassembled WGS sequence"/>
</dbReference>
<keyword evidence="5 6" id="KW-0472">Membrane</keyword>